<dbReference type="PANTHER" id="PTHR14879:SF5">
    <property type="entry name" value="RING-TYPE DOMAIN-CONTAINING PROTEIN"/>
    <property type="match status" value="1"/>
</dbReference>
<dbReference type="InterPro" id="IPR032675">
    <property type="entry name" value="LRR_dom_sf"/>
</dbReference>
<keyword evidence="1" id="KW-0862">Zinc</keyword>
<reference evidence="5" key="2">
    <citation type="submission" date="2021-05" db="EMBL/GenBank/DDBJ databases">
        <authorList>
            <person name="Pain A."/>
        </authorList>
    </citation>
    <scope>NUCLEOTIDE SEQUENCE</scope>
    <source>
        <strain evidence="5">1802A</strain>
    </source>
</reference>
<dbReference type="InterPro" id="IPR001841">
    <property type="entry name" value="Znf_RING"/>
</dbReference>
<keyword evidence="6" id="KW-1185">Reference proteome</keyword>
<evidence type="ECO:0000256" key="1">
    <source>
        <dbReference type="PROSITE-ProRule" id="PRU00175"/>
    </source>
</evidence>
<dbReference type="Pfam" id="PF13920">
    <property type="entry name" value="zf-C3HC4_3"/>
    <property type="match status" value="1"/>
</dbReference>
<feature type="coiled-coil region" evidence="2">
    <location>
        <begin position="748"/>
        <end position="789"/>
    </location>
</feature>
<dbReference type="InterPro" id="IPR051728">
    <property type="entry name" value="RING-FYVE_E3_ubiquitin-ligase"/>
</dbReference>
<gene>
    <name evidence="5" type="ORF">X943_002404</name>
</gene>
<dbReference type="Gene3D" id="3.30.40.10">
    <property type="entry name" value="Zinc/RING finger domain, C3HC4 (zinc finger)"/>
    <property type="match status" value="1"/>
</dbReference>
<feature type="compositionally biased region" description="Polar residues" evidence="3">
    <location>
        <begin position="506"/>
        <end position="518"/>
    </location>
</feature>
<evidence type="ECO:0000256" key="3">
    <source>
        <dbReference type="SAM" id="MobiDB-lite"/>
    </source>
</evidence>
<feature type="domain" description="RING-type" evidence="4">
    <location>
        <begin position="792"/>
        <end position="827"/>
    </location>
</feature>
<evidence type="ECO:0000313" key="5">
    <source>
        <dbReference type="EMBL" id="KAK1933149.1"/>
    </source>
</evidence>
<evidence type="ECO:0000256" key="2">
    <source>
        <dbReference type="SAM" id="Coils"/>
    </source>
</evidence>
<accession>A0AAD9G7F9</accession>
<evidence type="ECO:0000259" key="4">
    <source>
        <dbReference type="PROSITE" id="PS50089"/>
    </source>
</evidence>
<feature type="compositionally biased region" description="Polar residues" evidence="3">
    <location>
        <begin position="421"/>
        <end position="434"/>
    </location>
</feature>
<keyword evidence="1" id="KW-0863">Zinc-finger</keyword>
<evidence type="ECO:0000313" key="6">
    <source>
        <dbReference type="Proteomes" id="UP001195914"/>
    </source>
</evidence>
<keyword evidence="1" id="KW-0479">Metal-binding</keyword>
<dbReference type="SUPFAM" id="SSF52047">
    <property type="entry name" value="RNI-like"/>
    <property type="match status" value="1"/>
</dbReference>
<dbReference type="PROSITE" id="PS50089">
    <property type="entry name" value="ZF_RING_2"/>
    <property type="match status" value="1"/>
</dbReference>
<dbReference type="PANTHER" id="PTHR14879">
    <property type="entry name" value="CASPASE REGULATOR, RING FINGER DOMAIN-CONTAINING"/>
    <property type="match status" value="1"/>
</dbReference>
<sequence length="839" mass="94011">MSDSLSHMSSNNPALQKMFRCDNSTLSLRYLRDKKAVEGLGEFLERGVVRVVNVVEPANTSIFIAILEELARVQNRIEVLHIDLWSNGAPELVDLLANAFRANSESLLELSLKCRFGAKFVADLLPFVPNNIEILDLSENILVDPVFLDPLMDLIKVSELRQLKLMNCSMISDVVRQFVMRLNANQAPISLEGIEGIDVYSCDEIPKIVRNSLRDPPSKTRKEQMGYNCVGPSPQRSAAVQYLDYLKSSLLMHRLEGSRVRVWWPATSDENRSAFAGRFWPAKVLRVNPIDMIFVVEYDNKEVDHVPCRYIQPDSAYNYGGGINPTFLHSLFGNHYFATLSEELASHAYNVSLTTPCAGSSMENDPMAPMMHNTVDQMNYVCHSMNPCKTSYYCAPTTNGAWGGMQIPNGITHVSDASIINGVTSDDPSQSVSDPTGHDGMPSMRSSVGKKRIPTLPMMSGEKAYVPHTRSRSYQSDSMQYQSGDRSGKRNIAGSDADHSGVHNGVVNSGSRALTNGGANVASKRSKQNAQATTPRKDYDFISSMLEELSLACSRRGCDVYFPRDLFHLAADCSVNVETIAGLDVTLSGNVLQVGDICEFRDPLDSEGSDPSDYIGVIQAINVKEPLYKVLCIYQDDEDEVELDSHDVRRMSLIPWYFWVSLVMSAERHALLSKRLCEPSVLQTVMAEFLLCAKKRDPKQPFRDTPPNPLEMPLQSVPEFAAAIKKFPISHPRLSLAYQRRNGETETVEGLRFQLRKQQQKLEALLELYEAVRVELEKERDLNIELQAKLNCVVCFERRVNCLLNPCGHFNFCNVCAESFTNCPICRRKIIRRQVLSVD</sequence>
<dbReference type="GO" id="GO:0008270">
    <property type="term" value="F:zinc ion binding"/>
    <property type="evidence" value="ECO:0007669"/>
    <property type="project" value="UniProtKB-KW"/>
</dbReference>
<feature type="compositionally biased region" description="Polar residues" evidence="3">
    <location>
        <begin position="472"/>
        <end position="485"/>
    </location>
</feature>
<dbReference type="EMBL" id="JAHBMH010000073">
    <property type="protein sequence ID" value="KAK1933149.1"/>
    <property type="molecule type" value="Genomic_DNA"/>
</dbReference>
<protein>
    <recommendedName>
        <fullName evidence="4">RING-type domain-containing protein</fullName>
    </recommendedName>
</protein>
<dbReference type="InterPro" id="IPR013083">
    <property type="entry name" value="Znf_RING/FYVE/PHD"/>
</dbReference>
<proteinExistence type="predicted"/>
<dbReference type="SMART" id="SM00184">
    <property type="entry name" value="RING"/>
    <property type="match status" value="1"/>
</dbReference>
<comment type="caution">
    <text evidence="5">The sequence shown here is derived from an EMBL/GenBank/DDBJ whole genome shotgun (WGS) entry which is preliminary data.</text>
</comment>
<dbReference type="AlphaFoldDB" id="A0AAD9G7F9"/>
<dbReference type="Gene3D" id="3.80.10.10">
    <property type="entry name" value="Ribonuclease Inhibitor"/>
    <property type="match status" value="1"/>
</dbReference>
<dbReference type="Proteomes" id="UP001195914">
    <property type="component" value="Unassembled WGS sequence"/>
</dbReference>
<dbReference type="SUPFAM" id="SSF57850">
    <property type="entry name" value="RING/U-box"/>
    <property type="match status" value="1"/>
</dbReference>
<organism evidence="5 6">
    <name type="scientific">Babesia divergens</name>
    <dbReference type="NCBI Taxonomy" id="32595"/>
    <lineage>
        <taxon>Eukaryota</taxon>
        <taxon>Sar</taxon>
        <taxon>Alveolata</taxon>
        <taxon>Apicomplexa</taxon>
        <taxon>Aconoidasida</taxon>
        <taxon>Piroplasmida</taxon>
        <taxon>Babesiidae</taxon>
        <taxon>Babesia</taxon>
    </lineage>
</organism>
<name>A0AAD9G7F9_BABDI</name>
<keyword evidence="2" id="KW-0175">Coiled coil</keyword>
<feature type="region of interest" description="Disordered" evidence="3">
    <location>
        <begin position="421"/>
        <end position="535"/>
    </location>
</feature>
<reference evidence="5" key="1">
    <citation type="journal article" date="2014" name="Nucleic Acids Res.">
        <title>The evolutionary dynamics of variant antigen genes in Babesia reveal a history of genomic innovation underlying host-parasite interaction.</title>
        <authorList>
            <person name="Jackson A.P."/>
            <person name="Otto T.D."/>
            <person name="Darby A."/>
            <person name="Ramaprasad A."/>
            <person name="Xia D."/>
            <person name="Echaide I.E."/>
            <person name="Farber M."/>
            <person name="Gahlot S."/>
            <person name="Gamble J."/>
            <person name="Gupta D."/>
            <person name="Gupta Y."/>
            <person name="Jackson L."/>
            <person name="Malandrin L."/>
            <person name="Malas T.B."/>
            <person name="Moussa E."/>
            <person name="Nair M."/>
            <person name="Reid A.J."/>
            <person name="Sanders M."/>
            <person name="Sharma J."/>
            <person name="Tracey A."/>
            <person name="Quail M.A."/>
            <person name="Weir W."/>
            <person name="Wastling J.M."/>
            <person name="Hall N."/>
            <person name="Willadsen P."/>
            <person name="Lingelbach K."/>
            <person name="Shiels B."/>
            <person name="Tait A."/>
            <person name="Berriman M."/>
            <person name="Allred D.R."/>
            <person name="Pain A."/>
        </authorList>
    </citation>
    <scope>NUCLEOTIDE SEQUENCE</scope>
    <source>
        <strain evidence="5">1802A</strain>
    </source>
</reference>